<dbReference type="EMBL" id="AKKV01000053">
    <property type="protein sequence ID" value="EIT83711.1"/>
    <property type="molecule type" value="Genomic_DNA"/>
</dbReference>
<dbReference type="PATRIC" id="fig|1196324.3.peg.3934"/>
<reference evidence="2 3" key="1">
    <citation type="journal article" date="2012" name="J. Bacteriol.">
        <title>Genome of Bacillus macauensis ZFHKF-1, a Long-Chain-Forming Bacterium.</title>
        <authorList>
            <person name="Cai L."/>
            <person name="Zhang T."/>
        </authorList>
    </citation>
    <scope>NUCLEOTIDE SEQUENCE [LARGE SCALE GENOMIC DNA]</scope>
    <source>
        <strain evidence="2 3">ZFHKF-1</strain>
    </source>
</reference>
<name>I8IW46_9BACL</name>
<keyword evidence="1" id="KW-0812">Transmembrane</keyword>
<dbReference type="STRING" id="1196324.A374_19365"/>
<keyword evidence="3" id="KW-1185">Reference proteome</keyword>
<evidence type="ECO:0000256" key="1">
    <source>
        <dbReference type="SAM" id="Phobius"/>
    </source>
</evidence>
<protein>
    <submittedName>
        <fullName evidence="2">Uncharacterized protein</fullName>
    </submittedName>
</protein>
<keyword evidence="1" id="KW-1133">Transmembrane helix</keyword>
<dbReference type="Proteomes" id="UP000004080">
    <property type="component" value="Unassembled WGS sequence"/>
</dbReference>
<dbReference type="RefSeq" id="WP_007203937.1">
    <property type="nucleotide sequence ID" value="NZ_AKKV01000053.1"/>
</dbReference>
<accession>I8IW46</accession>
<organism evidence="2 3">
    <name type="scientific">Fictibacillus macauensis ZFHKF-1</name>
    <dbReference type="NCBI Taxonomy" id="1196324"/>
    <lineage>
        <taxon>Bacteria</taxon>
        <taxon>Bacillati</taxon>
        <taxon>Bacillota</taxon>
        <taxon>Bacilli</taxon>
        <taxon>Bacillales</taxon>
        <taxon>Fictibacillaceae</taxon>
        <taxon>Fictibacillus</taxon>
    </lineage>
</organism>
<feature type="transmembrane region" description="Helical" evidence="1">
    <location>
        <begin position="21"/>
        <end position="51"/>
    </location>
</feature>
<evidence type="ECO:0000313" key="2">
    <source>
        <dbReference type="EMBL" id="EIT83711.1"/>
    </source>
</evidence>
<dbReference type="eggNOG" id="ENOG50331FV">
    <property type="taxonomic scope" value="Bacteria"/>
</dbReference>
<dbReference type="OrthoDB" id="1925744at2"/>
<gene>
    <name evidence="2" type="ORF">A374_19365</name>
</gene>
<proteinExistence type="predicted"/>
<sequence length="111" mass="12556">MKRKVSSVLKWITGGLELVLGIPYIGGIIVVSLFWTPLVVMLILHLLTLLFSDLEKTNKHASIVGIISSCIGWIPFVGMMMHLITANLLFVDAAQEKKTQSIRQQDRYEMW</sequence>
<dbReference type="AlphaFoldDB" id="I8IW46"/>
<evidence type="ECO:0000313" key="3">
    <source>
        <dbReference type="Proteomes" id="UP000004080"/>
    </source>
</evidence>
<comment type="caution">
    <text evidence="2">The sequence shown here is derived from an EMBL/GenBank/DDBJ whole genome shotgun (WGS) entry which is preliminary data.</text>
</comment>
<feature type="transmembrane region" description="Helical" evidence="1">
    <location>
        <begin position="63"/>
        <end position="90"/>
    </location>
</feature>
<keyword evidence="1" id="KW-0472">Membrane</keyword>